<dbReference type="InterPro" id="IPR013783">
    <property type="entry name" value="Ig-like_fold"/>
</dbReference>
<keyword evidence="4 8" id="KW-1133">Transmembrane helix</keyword>
<evidence type="ECO:0000259" key="10">
    <source>
        <dbReference type="PROSITE" id="PS50221"/>
    </source>
</evidence>
<dbReference type="InParanoid" id="A0A665XCZ3"/>
<feature type="domain" description="Ig-like" evidence="12">
    <location>
        <begin position="311"/>
        <end position="408"/>
    </location>
</feature>
<dbReference type="PROSITE" id="PS50221">
    <property type="entry name" value="GAIN_B"/>
    <property type="match status" value="1"/>
</dbReference>
<feature type="signal peptide" evidence="9">
    <location>
        <begin position="1"/>
        <end position="19"/>
    </location>
</feature>
<dbReference type="SUPFAM" id="SSF81321">
    <property type="entry name" value="Family A G protein-coupled receptor-like"/>
    <property type="match status" value="1"/>
</dbReference>
<feature type="domain" description="GAIN-B" evidence="10">
    <location>
        <begin position="572"/>
        <end position="721"/>
    </location>
</feature>
<reference evidence="13" key="3">
    <citation type="submission" date="2025-09" db="UniProtKB">
        <authorList>
            <consortium name="Ensembl"/>
        </authorList>
    </citation>
    <scope>IDENTIFICATION</scope>
</reference>
<dbReference type="PANTHER" id="PTHR45813">
    <property type="entry name" value="IG-LIKE DOMAIN-CONTAINING PROTEIN"/>
    <property type="match status" value="1"/>
</dbReference>
<evidence type="ECO:0000313" key="13">
    <source>
        <dbReference type="Ensembl" id="ENSENLP00000054305.1"/>
    </source>
</evidence>
<feature type="domain" description="G-protein coupled receptors family 2 profile 2" evidence="11">
    <location>
        <begin position="725"/>
        <end position="987"/>
    </location>
</feature>
<evidence type="ECO:0000256" key="7">
    <source>
        <dbReference type="ARBA" id="ARBA00023180"/>
    </source>
</evidence>
<evidence type="ECO:0000256" key="6">
    <source>
        <dbReference type="ARBA" id="ARBA00023157"/>
    </source>
</evidence>
<keyword evidence="7" id="KW-0325">Glycoprotein</keyword>
<dbReference type="SMART" id="SM00303">
    <property type="entry name" value="GPS"/>
    <property type="match status" value="1"/>
</dbReference>
<keyword evidence="3 8" id="KW-0812">Transmembrane</keyword>
<dbReference type="Gene3D" id="1.20.1070.10">
    <property type="entry name" value="Rhodopsin 7-helix transmembrane proteins"/>
    <property type="match status" value="1"/>
</dbReference>
<evidence type="ECO:0000256" key="4">
    <source>
        <dbReference type="ARBA" id="ARBA00022989"/>
    </source>
</evidence>
<feature type="transmembrane region" description="Helical" evidence="8">
    <location>
        <begin position="766"/>
        <end position="785"/>
    </location>
</feature>
<evidence type="ECO:0000259" key="12">
    <source>
        <dbReference type="PROSITE" id="PS50835"/>
    </source>
</evidence>
<feature type="transmembrane region" description="Helical" evidence="8">
    <location>
        <begin position="805"/>
        <end position="827"/>
    </location>
</feature>
<dbReference type="GO" id="GO:0007166">
    <property type="term" value="P:cell surface receptor signaling pathway"/>
    <property type="evidence" value="ECO:0007669"/>
    <property type="project" value="InterPro"/>
</dbReference>
<dbReference type="PROSITE" id="PS50261">
    <property type="entry name" value="G_PROTEIN_RECEP_F2_4"/>
    <property type="match status" value="1"/>
</dbReference>
<dbReference type="GO" id="GO:0004930">
    <property type="term" value="F:G protein-coupled receptor activity"/>
    <property type="evidence" value="ECO:0007669"/>
    <property type="project" value="InterPro"/>
</dbReference>
<dbReference type="PRINTS" id="PR00249">
    <property type="entry name" value="GPCRSECRETIN"/>
</dbReference>
<evidence type="ECO:0000256" key="8">
    <source>
        <dbReference type="SAM" id="Phobius"/>
    </source>
</evidence>
<dbReference type="InterPro" id="IPR017981">
    <property type="entry name" value="GPCR_2-like_7TM"/>
</dbReference>
<gene>
    <name evidence="13" type="primary">adgrf3a</name>
</gene>
<feature type="transmembrane region" description="Helical" evidence="8">
    <location>
        <begin position="730"/>
        <end position="754"/>
    </location>
</feature>
<keyword evidence="5 8" id="KW-0472">Membrane</keyword>
<name>A0A665XCZ3_ECHNA</name>
<dbReference type="GO" id="GO:0016020">
    <property type="term" value="C:membrane"/>
    <property type="evidence" value="ECO:0007669"/>
    <property type="project" value="UniProtKB-SubCell"/>
</dbReference>
<dbReference type="Pfam" id="PF01825">
    <property type="entry name" value="GPS"/>
    <property type="match status" value="1"/>
</dbReference>
<dbReference type="OMA" id="REGIWGD"/>
<dbReference type="GO" id="GO:0007189">
    <property type="term" value="P:adenylate cyclase-activating G protein-coupled receptor signaling pathway"/>
    <property type="evidence" value="ECO:0007669"/>
    <property type="project" value="TreeGrafter"/>
</dbReference>
<sequence length="1020" mass="114059">MWAFIFLCVMGLTICQVTAEERSKQMYYAKLIIDKNAIENITELLRPFVNNTDLKVDFLNKTTTCQNASGVTQCNCSTSYKWSDEVCQSKKECCDSKTCQFPQNAVPMCISQTTILKGSIKMEGNYTGCLAERRTMPFETCNNNVLKEIKKVYSSVDGFEFLNITKYSIGSVTAHFVVNFASDVKSHELINKSKILLQTLSGSLNLETTGVVTLAVPENPVRYYSQLKLKCITKSKLDVQPVWELKKDGITHYITDGTEAKIQTDTYESNLTVENATERWAGEYSCTYKFESKSYTIKHIARAEMNVSLLPVIDIALTPSFPNCQQKEYVKVKVKCEIKKSQEEYNVTWDKNAITAAVTPQPPNVSQQTVVYAAETAISCTPSILKKDLRCKFTNSQNQSKEAEVSITIIYDGERFCKEDGDWEVTKAGFIAKLRCKGADGYRKRKCNNFTEQAIWEEEKSECVNPRVNSLLASAKAVNTGLGFIDENAANIFKDFEKITNDTKEIQGSANIKTSVVILFTLSEKLQNITNNSTIVDLVASSSNLLEESLRTSWTENHNEGNQSAAETYLTSVEHLIEKTNISGTITKKNVEVAVCLSNQGSECKTTLHNANVSIDDSDYGNVKTVAFQQLQEYLPHRDNKTDPNSIVVSTTVEKKKEPVEVSIEFTLLNPRPRDVAIYCVSWSNSTRQWSSDGCEWKGGGKCFCTHLSSFAILMSKHPITLPAMKEITVVGLSVSIISLTICIVIQLIVWSAVVKSNTLYIRQVANFNISLCSLLGDCCFLATNQPKISKAWCVTVTVLKHFCYLSMFFWMLCLSCILLYQAVFVFHNVGKKIYLKCSLVLGYVCPFLIVSVTFLSYSAGAENSYYSMETCWLVYNGPFRGSIHSFVLPIAIIVFINVFTMGVVIVKLLDLQKTETANENDKTAAKTVMRTIILLTPVFGVTWLLGFGVMLLDLTSGYVVYAVNYAFVLLNTFQGLFILLTTCLGDKSTRDALLRRFKKMHGSASITESTTKLDSSLKK</sequence>
<dbReference type="FunFam" id="1.20.1070.10:FF:000058">
    <property type="entry name" value="Adhesion G protein-coupled receptor F5"/>
    <property type="match status" value="1"/>
</dbReference>
<dbReference type="PANTHER" id="PTHR45813:SF2">
    <property type="entry name" value="ADHESION G-PROTEIN COUPLED RECEPTOR F3"/>
    <property type="match status" value="1"/>
</dbReference>
<evidence type="ECO:0000256" key="3">
    <source>
        <dbReference type="ARBA" id="ARBA00022692"/>
    </source>
</evidence>
<dbReference type="OrthoDB" id="10040049at2759"/>
<feature type="transmembrane region" description="Helical" evidence="8">
    <location>
        <begin position="959"/>
        <end position="981"/>
    </location>
</feature>
<feature type="transmembrane region" description="Helical" evidence="8">
    <location>
        <begin position="887"/>
        <end position="911"/>
    </location>
</feature>
<keyword evidence="6" id="KW-1015">Disulfide bond</keyword>
<evidence type="ECO:0000256" key="2">
    <source>
        <dbReference type="ARBA" id="ARBA00007343"/>
    </source>
</evidence>
<evidence type="ECO:0000259" key="11">
    <source>
        <dbReference type="PROSITE" id="PS50261"/>
    </source>
</evidence>
<feature type="transmembrane region" description="Helical" evidence="8">
    <location>
        <begin position="932"/>
        <end position="953"/>
    </location>
</feature>
<proteinExistence type="inferred from homology"/>
<dbReference type="InterPro" id="IPR051587">
    <property type="entry name" value="Adhesion_GPCR"/>
</dbReference>
<dbReference type="InterPro" id="IPR007110">
    <property type="entry name" value="Ig-like_dom"/>
</dbReference>
<keyword evidence="14" id="KW-1185">Reference proteome</keyword>
<dbReference type="InterPro" id="IPR000203">
    <property type="entry name" value="GPS"/>
</dbReference>
<organism evidence="13 14">
    <name type="scientific">Echeneis naucrates</name>
    <name type="common">Live sharksucker</name>
    <dbReference type="NCBI Taxonomy" id="173247"/>
    <lineage>
        <taxon>Eukaryota</taxon>
        <taxon>Metazoa</taxon>
        <taxon>Chordata</taxon>
        <taxon>Craniata</taxon>
        <taxon>Vertebrata</taxon>
        <taxon>Euteleostomi</taxon>
        <taxon>Actinopterygii</taxon>
        <taxon>Neopterygii</taxon>
        <taxon>Teleostei</taxon>
        <taxon>Neoteleostei</taxon>
        <taxon>Acanthomorphata</taxon>
        <taxon>Carangaria</taxon>
        <taxon>Carangiformes</taxon>
        <taxon>Echeneidae</taxon>
        <taxon>Echeneis</taxon>
    </lineage>
</organism>
<dbReference type="Gene3D" id="2.60.220.50">
    <property type="match status" value="1"/>
</dbReference>
<dbReference type="Pfam" id="PF00002">
    <property type="entry name" value="7tm_2"/>
    <property type="match status" value="1"/>
</dbReference>
<dbReference type="AlphaFoldDB" id="A0A665XCZ3"/>
<comment type="subcellular location">
    <subcellularLocation>
        <location evidence="1">Membrane</location>
        <topology evidence="1">Multi-pass membrane protein</topology>
    </subcellularLocation>
</comment>
<reference evidence="13" key="2">
    <citation type="submission" date="2025-08" db="UniProtKB">
        <authorList>
            <consortium name="Ensembl"/>
        </authorList>
    </citation>
    <scope>IDENTIFICATION</scope>
</reference>
<dbReference type="SUPFAM" id="SSF48726">
    <property type="entry name" value="Immunoglobulin"/>
    <property type="match status" value="1"/>
</dbReference>
<reference evidence="13" key="1">
    <citation type="submission" date="2021-04" db="EMBL/GenBank/DDBJ databases">
        <authorList>
            <consortium name="Wellcome Sanger Institute Data Sharing"/>
        </authorList>
    </citation>
    <scope>NUCLEOTIDE SEQUENCE [LARGE SCALE GENOMIC DNA]</scope>
</reference>
<evidence type="ECO:0000313" key="14">
    <source>
        <dbReference type="Proteomes" id="UP000472264"/>
    </source>
</evidence>
<evidence type="ECO:0000256" key="5">
    <source>
        <dbReference type="ARBA" id="ARBA00023136"/>
    </source>
</evidence>
<dbReference type="InterPro" id="IPR000832">
    <property type="entry name" value="GPCR_2_secretin-like"/>
</dbReference>
<feature type="chain" id="PRO_5025366862" evidence="9">
    <location>
        <begin position="20"/>
        <end position="1020"/>
    </location>
</feature>
<accession>A0A665XCZ3</accession>
<dbReference type="Ensembl" id="ENSENLT00000055592.1">
    <property type="protein sequence ID" value="ENSENLP00000054305.1"/>
    <property type="gene ID" value="ENSENLG00000022629.1"/>
</dbReference>
<dbReference type="PROSITE" id="PS50835">
    <property type="entry name" value="IG_LIKE"/>
    <property type="match status" value="1"/>
</dbReference>
<dbReference type="Proteomes" id="UP000472264">
    <property type="component" value="Chromosome 22"/>
</dbReference>
<dbReference type="InterPro" id="IPR057244">
    <property type="entry name" value="GAIN_B"/>
</dbReference>
<comment type="similarity">
    <text evidence="2">Belongs to the G-protein coupled receptor 2 family. Adhesion G-protein coupled receptor (ADGR) subfamily.</text>
</comment>
<protein>
    <submittedName>
        <fullName evidence="13">Adhesion G protein-coupled receptor F4-like</fullName>
    </submittedName>
</protein>
<dbReference type="InterPro" id="IPR036179">
    <property type="entry name" value="Ig-like_dom_sf"/>
</dbReference>
<keyword evidence="9" id="KW-0732">Signal</keyword>
<dbReference type="InterPro" id="IPR046338">
    <property type="entry name" value="GAIN_dom_sf"/>
</dbReference>
<evidence type="ECO:0000256" key="1">
    <source>
        <dbReference type="ARBA" id="ARBA00004141"/>
    </source>
</evidence>
<evidence type="ECO:0000256" key="9">
    <source>
        <dbReference type="SAM" id="SignalP"/>
    </source>
</evidence>
<feature type="transmembrane region" description="Helical" evidence="8">
    <location>
        <begin position="839"/>
        <end position="860"/>
    </location>
</feature>
<dbReference type="Gene3D" id="2.60.40.10">
    <property type="entry name" value="Immunoglobulins"/>
    <property type="match status" value="1"/>
</dbReference>